<sequence>MDIGKIVQALVDRPLQSEENHSLINRRKEIRSLELLIKYQPFGIFGISGETGIGKTTVLNVLDSGDIKKLSVSLIHRDNRETILYDLLFSLSNLLKKDSTGKVSAIAKETEEWIVEQVSIIKGASLGFSLFGSGGGSIEKQKMPRFNVFAAHEKLRTLLETLVMNYGKVLLVIDELDKESKQDVINVLDSLKLELQQDKLMVLFSLPYGIYRDYRQDRMKWNESGNLENVIKDVVFLSELTDSDIRELLLKRLGNLTSWFRPESLEPIVSFADGNPRDALWIAQKVVFDNAGAKFISVSDANESIKKIVREYMGDLALTEIQRKTLKVASDFSGNKEELLDLLKSNAIKRTTSYSTIERLTTLGLLIERNGTYRISGKAKVFLNTSQRKLSEQSGI</sequence>
<evidence type="ECO:0000259" key="1">
    <source>
        <dbReference type="Pfam" id="PF07693"/>
    </source>
</evidence>
<proteinExistence type="predicted"/>
<gene>
    <name evidence="2" type="ORF">MESINF_0657</name>
</gene>
<dbReference type="Pfam" id="PF07693">
    <property type="entry name" value="KAP_NTPase"/>
    <property type="match status" value="1"/>
</dbReference>
<dbReference type="SUPFAM" id="SSF52540">
    <property type="entry name" value="P-loop containing nucleoside triphosphate hydrolases"/>
    <property type="match status" value="1"/>
</dbReference>
<dbReference type="Gene3D" id="3.40.50.300">
    <property type="entry name" value="P-loop containing nucleotide triphosphate hydrolases"/>
    <property type="match status" value="1"/>
</dbReference>
<reference evidence="2 3" key="1">
    <citation type="submission" date="2017-01" db="EMBL/GenBank/DDBJ databases">
        <authorList>
            <person name="Erauso G."/>
        </authorList>
    </citation>
    <scope>NUCLEOTIDE SEQUENCE [LARGE SCALE GENOMIC DNA]</scope>
    <source>
        <strain evidence="2">MESINF1</strain>
    </source>
</reference>
<protein>
    <recommendedName>
        <fullName evidence="1">KAP NTPase domain-containing protein</fullName>
    </recommendedName>
</protein>
<dbReference type="KEGG" id="minf:MESINF_0657"/>
<dbReference type="EMBL" id="LS974202">
    <property type="protein sequence ID" value="SSC12106.1"/>
    <property type="molecule type" value="Genomic_DNA"/>
</dbReference>
<keyword evidence="3" id="KW-1185">Reference proteome</keyword>
<evidence type="ECO:0000313" key="3">
    <source>
        <dbReference type="Proteomes" id="UP000250796"/>
    </source>
</evidence>
<dbReference type="InterPro" id="IPR027417">
    <property type="entry name" value="P-loop_NTPase"/>
</dbReference>
<accession>A0A7Z7PMQ4</accession>
<dbReference type="InterPro" id="IPR011646">
    <property type="entry name" value="KAP_P-loop"/>
</dbReference>
<feature type="domain" description="KAP NTPase" evidence="1">
    <location>
        <begin position="39"/>
        <end position="252"/>
    </location>
</feature>
<name>A0A7Z7PMQ4_9BACT</name>
<dbReference type="AlphaFoldDB" id="A0A7Z7PMQ4"/>
<evidence type="ECO:0000313" key="2">
    <source>
        <dbReference type="EMBL" id="SSC12106.1"/>
    </source>
</evidence>
<dbReference type="RefSeq" id="WP_169698499.1">
    <property type="nucleotide sequence ID" value="NZ_LS974202.1"/>
</dbReference>
<organism evidence="2 3">
    <name type="scientific">Mesotoga infera</name>
    <dbReference type="NCBI Taxonomy" id="1236046"/>
    <lineage>
        <taxon>Bacteria</taxon>
        <taxon>Thermotogati</taxon>
        <taxon>Thermotogota</taxon>
        <taxon>Thermotogae</taxon>
        <taxon>Kosmotogales</taxon>
        <taxon>Kosmotogaceae</taxon>
        <taxon>Mesotoga</taxon>
    </lineage>
</organism>
<dbReference type="Proteomes" id="UP000250796">
    <property type="component" value="Chromosome MESINF"/>
</dbReference>